<dbReference type="NCBIfam" id="TIGR00402">
    <property type="entry name" value="napF"/>
    <property type="match status" value="1"/>
</dbReference>
<dbReference type="InterPro" id="IPR004496">
    <property type="entry name" value="NapF"/>
</dbReference>
<keyword evidence="4 6" id="KW-0408">Iron</keyword>
<dbReference type="Pfam" id="PF12838">
    <property type="entry name" value="Fer4_7"/>
    <property type="match status" value="1"/>
</dbReference>
<dbReference type="EMBL" id="JWIZ01000048">
    <property type="protein sequence ID" value="KMK51141.1"/>
    <property type="molecule type" value="Genomic_DNA"/>
</dbReference>
<evidence type="ECO:0000256" key="1">
    <source>
        <dbReference type="ARBA" id="ARBA00022485"/>
    </source>
</evidence>
<dbReference type="CDD" id="cd10564">
    <property type="entry name" value="NapF_like"/>
    <property type="match status" value="1"/>
</dbReference>
<feature type="binding site" evidence="6">
    <location>
        <position position="60"/>
    </location>
    <ligand>
        <name>[4Fe-4S] cluster</name>
        <dbReference type="ChEBI" id="CHEBI:49883"/>
        <label>1</label>
    </ligand>
</feature>
<feature type="domain" description="4Fe-4S ferredoxin-type" evidence="7">
    <location>
        <begin position="147"/>
        <end position="176"/>
    </location>
</feature>
<keyword evidence="1 6" id="KW-0004">4Fe-4S</keyword>
<proteinExistence type="inferred from homology"/>
<feature type="binding site" evidence="6">
    <location>
        <position position="166"/>
    </location>
    <ligand>
        <name>[4Fe-4S] cluster</name>
        <dbReference type="ChEBI" id="CHEBI:49883"/>
        <label>3</label>
    </ligand>
</feature>
<comment type="function">
    <text evidence="6">Could be involved in the maturation of NapA, the catalytic subunit of the periplasmic nitrate reductase, before its export into the periplasm.</text>
</comment>
<dbReference type="HAMAP" id="MF_02201">
    <property type="entry name" value="NapF"/>
    <property type="match status" value="1"/>
</dbReference>
<feature type="binding site" evidence="6">
    <location>
        <position position="87"/>
    </location>
    <ligand>
        <name>[4Fe-4S] cluster</name>
        <dbReference type="ChEBI" id="CHEBI:49883"/>
        <label>2</label>
    </ligand>
</feature>
<feature type="domain" description="4Fe-4S ferredoxin-type" evidence="7">
    <location>
        <begin position="71"/>
        <end position="104"/>
    </location>
</feature>
<feature type="binding site" evidence="6">
    <location>
        <position position="90"/>
    </location>
    <ligand>
        <name>[4Fe-4S] cluster</name>
        <dbReference type="ChEBI" id="CHEBI:49883"/>
        <label>2</label>
    </ligand>
</feature>
<feature type="binding site" evidence="6">
    <location>
        <position position="159"/>
    </location>
    <ligand>
        <name>[4Fe-4S] cluster</name>
        <dbReference type="ChEBI" id="CHEBI:49883"/>
        <label>3</label>
    </ligand>
</feature>
<feature type="binding site" evidence="6">
    <location>
        <position position="50"/>
    </location>
    <ligand>
        <name>[4Fe-4S] cluster</name>
        <dbReference type="ChEBI" id="CHEBI:49883"/>
        <label>1</label>
    </ligand>
</feature>
<comment type="similarity">
    <text evidence="6">Belongs to the NapF family.</text>
</comment>
<dbReference type="PROSITE" id="PS51379">
    <property type="entry name" value="4FE4S_FER_2"/>
    <property type="match status" value="3"/>
</dbReference>
<feature type="binding site" evidence="6">
    <location>
        <position position="156"/>
    </location>
    <ligand>
        <name>[4Fe-4S] cluster</name>
        <dbReference type="ChEBI" id="CHEBI:49883"/>
        <label>3</label>
    </ligand>
</feature>
<evidence type="ECO:0000256" key="6">
    <source>
        <dbReference type="HAMAP-Rule" id="MF_02201"/>
    </source>
</evidence>
<dbReference type="InterPro" id="IPR017900">
    <property type="entry name" value="4Fe4S_Fe_S_CS"/>
</dbReference>
<comment type="cofactor">
    <cofactor evidence="6">
        <name>[4Fe-4S] cluster</name>
        <dbReference type="ChEBI" id="CHEBI:49883"/>
    </cofactor>
</comment>
<dbReference type="Proteomes" id="UP000036270">
    <property type="component" value="Unassembled WGS sequence"/>
</dbReference>
<feature type="binding site" evidence="6">
    <location>
        <position position="84"/>
    </location>
    <ligand>
        <name>[4Fe-4S] cluster</name>
        <dbReference type="ChEBI" id="CHEBI:49883"/>
        <label>2</label>
    </ligand>
</feature>
<evidence type="ECO:0000256" key="5">
    <source>
        <dbReference type="ARBA" id="ARBA00023014"/>
    </source>
</evidence>
<name>A0A0J5P4A6_9PAST</name>
<keyword evidence="3 6" id="KW-0677">Repeat</keyword>
<dbReference type="GO" id="GO:0005737">
    <property type="term" value="C:cytoplasm"/>
    <property type="evidence" value="ECO:0007669"/>
    <property type="project" value="UniProtKB-SubCell"/>
</dbReference>
<accession>A0A0J5P4A6</accession>
<keyword evidence="5 6" id="KW-0411">Iron-sulfur</keyword>
<dbReference type="PANTHER" id="PTHR43687:SF1">
    <property type="entry name" value="FERREDOXIN III"/>
    <property type="match status" value="1"/>
</dbReference>
<reference evidence="8 9" key="1">
    <citation type="submission" date="2014-12" db="EMBL/GenBank/DDBJ databases">
        <title>Reclassification of Actinobacillus muris as Muribacter muris.</title>
        <authorList>
            <person name="Christensen H."/>
            <person name="Nicklas W."/>
            <person name="Bisgaard M."/>
        </authorList>
    </citation>
    <scope>NUCLEOTIDE SEQUENCE [LARGE SCALE GENOMIC DNA]</scope>
    <source>
        <strain evidence="8 9">Ackerman80-443D</strain>
    </source>
</reference>
<dbReference type="STRING" id="67855.RO21_08015"/>
<dbReference type="InterPro" id="IPR017896">
    <property type="entry name" value="4Fe4S_Fe-S-bd"/>
</dbReference>
<feature type="binding site" evidence="6">
    <location>
        <position position="56"/>
    </location>
    <ligand>
        <name>[4Fe-4S] cluster</name>
        <dbReference type="ChEBI" id="CHEBI:49883"/>
        <label>1</label>
    </ligand>
</feature>
<feature type="binding site" evidence="6">
    <location>
        <position position="53"/>
    </location>
    <ligand>
        <name>[4Fe-4S] cluster</name>
        <dbReference type="ChEBI" id="CHEBI:49883"/>
        <label>1</label>
    </ligand>
</feature>
<organism evidence="8 9">
    <name type="scientific">Muribacter muris</name>
    <dbReference type="NCBI Taxonomy" id="67855"/>
    <lineage>
        <taxon>Bacteria</taxon>
        <taxon>Pseudomonadati</taxon>
        <taxon>Pseudomonadota</taxon>
        <taxon>Gammaproteobacteria</taxon>
        <taxon>Pasteurellales</taxon>
        <taxon>Pasteurellaceae</taxon>
        <taxon>Muribacter</taxon>
    </lineage>
</organism>
<dbReference type="AlphaFoldDB" id="A0A0J5P4A6"/>
<dbReference type="GO" id="GO:0051539">
    <property type="term" value="F:4 iron, 4 sulfur cluster binding"/>
    <property type="evidence" value="ECO:0007669"/>
    <property type="project" value="UniProtKB-UniRule"/>
</dbReference>
<comment type="caution">
    <text evidence="8">The sequence shown here is derived from an EMBL/GenBank/DDBJ whole genome shotgun (WGS) entry which is preliminary data.</text>
</comment>
<keyword evidence="9" id="KW-1185">Reference proteome</keyword>
<evidence type="ECO:0000313" key="8">
    <source>
        <dbReference type="EMBL" id="KMK51141.1"/>
    </source>
</evidence>
<feature type="binding site" evidence="6">
    <location>
        <position position="94"/>
    </location>
    <ligand>
        <name>[4Fe-4S] cluster</name>
        <dbReference type="ChEBI" id="CHEBI:49883"/>
        <label>2</label>
    </ligand>
</feature>
<dbReference type="PROSITE" id="PS00198">
    <property type="entry name" value="4FE4S_FER_1"/>
    <property type="match status" value="2"/>
</dbReference>
<gene>
    <name evidence="6" type="primary">napF</name>
    <name evidence="8" type="ORF">RO21_08015</name>
</gene>
<dbReference type="InterPro" id="IPR050572">
    <property type="entry name" value="Fe-S_Ferredoxin"/>
</dbReference>
<comment type="subcellular location">
    <subcellularLocation>
        <location evidence="6">Cytoplasm</location>
    </subcellularLocation>
</comment>
<keyword evidence="6" id="KW-0963">Cytoplasm</keyword>
<dbReference type="Gene3D" id="3.30.70.20">
    <property type="match status" value="2"/>
</dbReference>
<evidence type="ECO:0000259" key="7">
    <source>
        <dbReference type="PROSITE" id="PS51379"/>
    </source>
</evidence>
<evidence type="ECO:0000313" key="9">
    <source>
        <dbReference type="Proteomes" id="UP000036270"/>
    </source>
</evidence>
<dbReference type="PATRIC" id="fig|67855.3.peg.1645"/>
<evidence type="ECO:0000256" key="3">
    <source>
        <dbReference type="ARBA" id="ARBA00022737"/>
    </source>
</evidence>
<dbReference type="SUPFAM" id="SSF54862">
    <property type="entry name" value="4Fe-4S ferredoxins"/>
    <property type="match status" value="1"/>
</dbReference>
<sequence length="177" mass="19921">MTDSTDVSLSRRHFLHGHFLDALKSEQVKQQGYQTIRAPWTKLADFFTQCTACSRCIDVCEMHILVKGGDGYPQVDFTSGRGECSFCKACVNVCEVEVFRSTNEEPWQHRVEIQPQCLTQQRIECRSCEDSCEQRAIRFKRQAGGIATPQLVLEACNGCGACLSICPNQAIKILHNE</sequence>
<feature type="domain" description="4Fe-4S ferredoxin-type" evidence="7">
    <location>
        <begin position="40"/>
        <end position="70"/>
    </location>
</feature>
<dbReference type="PANTHER" id="PTHR43687">
    <property type="entry name" value="ADENYLYLSULFATE REDUCTASE, BETA SUBUNIT"/>
    <property type="match status" value="1"/>
</dbReference>
<dbReference type="RefSeq" id="WP_047977278.1">
    <property type="nucleotide sequence ID" value="NZ_JWIZ01000048.1"/>
</dbReference>
<comment type="subunit">
    <text evidence="6">Interacts with the cytoplasmic NapA precursor.</text>
</comment>
<evidence type="ECO:0000256" key="2">
    <source>
        <dbReference type="ARBA" id="ARBA00022723"/>
    </source>
</evidence>
<evidence type="ECO:0000256" key="4">
    <source>
        <dbReference type="ARBA" id="ARBA00023004"/>
    </source>
</evidence>
<feature type="binding site" evidence="6">
    <location>
        <position position="162"/>
    </location>
    <ligand>
        <name>[4Fe-4S] cluster</name>
        <dbReference type="ChEBI" id="CHEBI:49883"/>
        <label>3</label>
    </ligand>
</feature>
<protein>
    <recommendedName>
        <fullName evidence="6">Ferredoxin-type protein NapF</fullName>
    </recommendedName>
</protein>
<keyword evidence="2 6" id="KW-0479">Metal-binding</keyword>
<dbReference type="GO" id="GO:0046872">
    <property type="term" value="F:metal ion binding"/>
    <property type="evidence" value="ECO:0007669"/>
    <property type="project" value="UniProtKB-KW"/>
</dbReference>